<feature type="region of interest" description="Disordered" evidence="1">
    <location>
        <begin position="35"/>
        <end position="62"/>
    </location>
</feature>
<accession>A0A927GYY8</accession>
<evidence type="ECO:0000313" key="3">
    <source>
        <dbReference type="EMBL" id="MBD2862411.1"/>
    </source>
</evidence>
<dbReference type="EMBL" id="JACXJA010000010">
    <property type="protein sequence ID" value="MBD2862411.1"/>
    <property type="molecule type" value="Genomic_DNA"/>
</dbReference>
<gene>
    <name evidence="3" type="ORF">IDH45_10495</name>
</gene>
<comment type="caution">
    <text evidence="3">The sequence shown here is derived from an EMBL/GenBank/DDBJ whole genome shotgun (WGS) entry which is preliminary data.</text>
</comment>
<feature type="chain" id="PRO_5037712042" evidence="2">
    <location>
        <begin position="28"/>
        <end position="335"/>
    </location>
</feature>
<evidence type="ECO:0000256" key="2">
    <source>
        <dbReference type="SAM" id="SignalP"/>
    </source>
</evidence>
<dbReference type="Proteomes" id="UP000639396">
    <property type="component" value="Unassembled WGS sequence"/>
</dbReference>
<keyword evidence="4" id="KW-1185">Reference proteome</keyword>
<name>A0A927GYY8_9BACL</name>
<protein>
    <submittedName>
        <fullName evidence="3">Uncharacterized protein</fullName>
    </submittedName>
</protein>
<dbReference type="RefSeq" id="WP_190927247.1">
    <property type="nucleotide sequence ID" value="NZ_JACXJA010000010.1"/>
</dbReference>
<sequence length="335" mass="36531">MYYRWKLGAAALTLAAAMLLGGAFESAALQQLETHSQAPSQVPADVPVQAQSETASPPGITSGDTDLAAQLDHQIEQWIRALSAQDEFKSWQSARWTRHPLGAGMHGWLVLIEKNGTEVGYLIVSAAENGELKLTEYGAGENPLFSMRTLYRSMVQLELIDSAIDMTARHPSSSLPERIYYSPLHAVWKVANGDGWMYIDAKTGEPLPLTEQSFTSLTPYGAETAIGQTTGFSSRSIRLQTFDPFDNTHWLTEPPLQLQSVQPLLGALADGYPPVTFTANLYGRTVLAPFAVTGFQESASGSAYIRLEQEGGRYVPFDALIAYGMFHQRPGADAT</sequence>
<evidence type="ECO:0000313" key="4">
    <source>
        <dbReference type="Proteomes" id="UP000639396"/>
    </source>
</evidence>
<keyword evidence="2" id="KW-0732">Signal</keyword>
<evidence type="ECO:0000256" key="1">
    <source>
        <dbReference type="SAM" id="MobiDB-lite"/>
    </source>
</evidence>
<feature type="signal peptide" evidence="2">
    <location>
        <begin position="1"/>
        <end position="27"/>
    </location>
</feature>
<proteinExistence type="predicted"/>
<dbReference type="AlphaFoldDB" id="A0A927GYY8"/>
<organism evidence="3 4">
    <name type="scientific">Paenibacillus oceani</name>
    <dbReference type="NCBI Taxonomy" id="2772510"/>
    <lineage>
        <taxon>Bacteria</taxon>
        <taxon>Bacillati</taxon>
        <taxon>Bacillota</taxon>
        <taxon>Bacilli</taxon>
        <taxon>Bacillales</taxon>
        <taxon>Paenibacillaceae</taxon>
        <taxon>Paenibacillus</taxon>
    </lineage>
</organism>
<reference evidence="3" key="1">
    <citation type="submission" date="2020-09" db="EMBL/GenBank/DDBJ databases">
        <title>A novel bacterium of genus Paenibacillus, isolated from South China Sea.</title>
        <authorList>
            <person name="Huang H."/>
            <person name="Mo K."/>
            <person name="Hu Y."/>
        </authorList>
    </citation>
    <scope>NUCLEOTIDE SEQUENCE</scope>
    <source>
        <strain evidence="3">IB182363</strain>
    </source>
</reference>